<evidence type="ECO:0000313" key="2">
    <source>
        <dbReference type="Proteomes" id="UP000265120"/>
    </source>
</evidence>
<dbReference type="Proteomes" id="UP000265120">
    <property type="component" value="Chromosome 17"/>
</dbReference>
<sequence length="64" mass="7346">MYNGFLSILYSVGSKPLQIWDAKHHLYHVSGRTPHDPGHQTAVHDNDHQKPQEVFLLRSASARR</sequence>
<dbReference type="Ensembl" id="ENSCSET00000027720.1">
    <property type="protein sequence ID" value="ENSCSEP00000027353.1"/>
    <property type="gene ID" value="ENSCSEG00000017471.1"/>
</dbReference>
<dbReference type="AlphaFoldDB" id="A0A3P8WIR5"/>
<protein>
    <submittedName>
        <fullName evidence="1">Uncharacterized protein</fullName>
    </submittedName>
</protein>
<accession>A0A3P8WIR5</accession>
<dbReference type="OMA" id="QADIGHQ"/>
<reference evidence="1 2" key="1">
    <citation type="journal article" date="2014" name="Nat. Genet.">
        <title>Whole-genome sequence of a flatfish provides insights into ZW sex chromosome evolution and adaptation to a benthic lifestyle.</title>
        <authorList>
            <person name="Chen S."/>
            <person name="Zhang G."/>
            <person name="Shao C."/>
            <person name="Huang Q."/>
            <person name="Liu G."/>
            <person name="Zhang P."/>
            <person name="Song W."/>
            <person name="An N."/>
            <person name="Chalopin D."/>
            <person name="Volff J.N."/>
            <person name="Hong Y."/>
            <person name="Li Q."/>
            <person name="Sha Z."/>
            <person name="Zhou H."/>
            <person name="Xie M."/>
            <person name="Yu Q."/>
            <person name="Liu Y."/>
            <person name="Xiang H."/>
            <person name="Wang N."/>
            <person name="Wu K."/>
            <person name="Yang C."/>
            <person name="Zhou Q."/>
            <person name="Liao X."/>
            <person name="Yang L."/>
            <person name="Hu Q."/>
            <person name="Zhang J."/>
            <person name="Meng L."/>
            <person name="Jin L."/>
            <person name="Tian Y."/>
            <person name="Lian J."/>
            <person name="Yang J."/>
            <person name="Miao G."/>
            <person name="Liu S."/>
            <person name="Liang Z."/>
            <person name="Yan F."/>
            <person name="Li Y."/>
            <person name="Sun B."/>
            <person name="Zhang H."/>
            <person name="Zhang J."/>
            <person name="Zhu Y."/>
            <person name="Du M."/>
            <person name="Zhao Y."/>
            <person name="Schartl M."/>
            <person name="Tang Q."/>
            <person name="Wang J."/>
        </authorList>
    </citation>
    <scope>NUCLEOTIDE SEQUENCE</scope>
</reference>
<proteinExistence type="predicted"/>
<evidence type="ECO:0000313" key="1">
    <source>
        <dbReference type="Ensembl" id="ENSCSEP00000027353.1"/>
    </source>
</evidence>
<dbReference type="InParanoid" id="A0A3P8WIR5"/>
<name>A0A3P8WIR5_CYNSE</name>
<reference evidence="1" key="3">
    <citation type="submission" date="2025-09" db="UniProtKB">
        <authorList>
            <consortium name="Ensembl"/>
        </authorList>
    </citation>
    <scope>IDENTIFICATION</scope>
</reference>
<dbReference type="GeneTree" id="ENSGT00940000180750"/>
<reference evidence="1" key="2">
    <citation type="submission" date="2025-08" db="UniProtKB">
        <authorList>
            <consortium name="Ensembl"/>
        </authorList>
    </citation>
    <scope>IDENTIFICATION</scope>
</reference>
<keyword evidence="2" id="KW-1185">Reference proteome</keyword>
<organism evidence="1 2">
    <name type="scientific">Cynoglossus semilaevis</name>
    <name type="common">Tongue sole</name>
    <dbReference type="NCBI Taxonomy" id="244447"/>
    <lineage>
        <taxon>Eukaryota</taxon>
        <taxon>Metazoa</taxon>
        <taxon>Chordata</taxon>
        <taxon>Craniata</taxon>
        <taxon>Vertebrata</taxon>
        <taxon>Euteleostomi</taxon>
        <taxon>Actinopterygii</taxon>
        <taxon>Neopterygii</taxon>
        <taxon>Teleostei</taxon>
        <taxon>Neoteleostei</taxon>
        <taxon>Acanthomorphata</taxon>
        <taxon>Carangaria</taxon>
        <taxon>Pleuronectiformes</taxon>
        <taxon>Pleuronectoidei</taxon>
        <taxon>Cynoglossidae</taxon>
        <taxon>Cynoglossinae</taxon>
        <taxon>Cynoglossus</taxon>
    </lineage>
</organism>